<evidence type="ECO:0000256" key="1">
    <source>
        <dbReference type="SAM" id="MobiDB-lite"/>
    </source>
</evidence>
<dbReference type="EMBL" id="CAFBMT010000006">
    <property type="protein sequence ID" value="CAB4929343.1"/>
    <property type="molecule type" value="Genomic_DNA"/>
</dbReference>
<dbReference type="EMBL" id="CAFBOL010000091">
    <property type="protein sequence ID" value="CAB5006363.1"/>
    <property type="molecule type" value="Genomic_DNA"/>
</dbReference>
<sequence>MRSACRFGDLAVPSAGMPPILTTRRSLLLCVAAIVVAVLAAPAELPTAGAGQPTPRAADVPTGCVQHSGDQGADYRCAGRFLATPSGPHTWAGQWLFVDESGRTRRGTCTYQLGTHPTTAVAAHRVAASLPNDPTGQRSAYLTWKYGQTDDDLTAAAMWVVAHYYSQDESALGAGPLIPSLTDNAVTAGFPDLQRRAVDLDVEAERMSGEWVLTASLAPDGMLALELTTSASPDAAPSPVPDQPISVLVSGSDLPLAATTGADGTTTVAVPIPSSGTVTVVATAAAPGPAEVYLGEPALPDADGAQPLLTAGRAGVVQATVRLDVPEPTGPTPTDPTPTDPPPTDPTPTDPAAASTPLPHTGGRGDGAVAYLATALLVGGIGLLGTLRRREPQREPAFASPHLHSHG</sequence>
<proteinExistence type="predicted"/>
<protein>
    <submittedName>
        <fullName evidence="5">Unannotated protein</fullName>
    </submittedName>
</protein>
<evidence type="ECO:0000313" key="8">
    <source>
        <dbReference type="EMBL" id="CAB5006363.1"/>
    </source>
</evidence>
<reference evidence="5" key="1">
    <citation type="submission" date="2020-05" db="EMBL/GenBank/DDBJ databases">
        <authorList>
            <person name="Chiriac C."/>
            <person name="Salcher M."/>
            <person name="Ghai R."/>
            <person name="Kavagutti S V."/>
        </authorList>
    </citation>
    <scope>NUCLEOTIDE SEQUENCE</scope>
</reference>
<accession>A0A6J7AM89</accession>
<evidence type="ECO:0000256" key="2">
    <source>
        <dbReference type="SAM" id="Phobius"/>
    </source>
</evidence>
<feature type="transmembrane region" description="Helical" evidence="2">
    <location>
        <begin position="368"/>
        <end position="387"/>
    </location>
</feature>
<feature type="compositionally biased region" description="Pro residues" evidence="1">
    <location>
        <begin position="328"/>
        <end position="349"/>
    </location>
</feature>
<dbReference type="EMBL" id="CAESGF010000006">
    <property type="protein sequence ID" value="CAB4363535.1"/>
    <property type="molecule type" value="Genomic_DNA"/>
</dbReference>
<dbReference type="PROSITE" id="PS51318">
    <property type="entry name" value="TAT"/>
    <property type="match status" value="1"/>
</dbReference>
<dbReference type="AlphaFoldDB" id="A0A6J7AM89"/>
<feature type="region of interest" description="Disordered" evidence="1">
    <location>
        <begin position="321"/>
        <end position="362"/>
    </location>
</feature>
<dbReference type="NCBIfam" id="TIGR01167">
    <property type="entry name" value="LPXTG_anchor"/>
    <property type="match status" value="1"/>
</dbReference>
<evidence type="ECO:0000313" key="6">
    <source>
        <dbReference type="EMBL" id="CAB4850086.1"/>
    </source>
</evidence>
<keyword evidence="2" id="KW-0812">Transmembrane</keyword>
<evidence type="ECO:0000313" key="3">
    <source>
        <dbReference type="EMBL" id="CAB4363535.1"/>
    </source>
</evidence>
<evidence type="ECO:0000313" key="5">
    <source>
        <dbReference type="EMBL" id="CAB4834061.1"/>
    </source>
</evidence>
<feature type="compositionally biased region" description="Low complexity" evidence="1">
    <location>
        <begin position="350"/>
        <end position="359"/>
    </location>
</feature>
<dbReference type="InterPro" id="IPR006311">
    <property type="entry name" value="TAT_signal"/>
</dbReference>
<keyword evidence="2" id="KW-0472">Membrane</keyword>
<dbReference type="EMBL" id="CAEZYF010000006">
    <property type="protein sequence ID" value="CAB4719809.1"/>
    <property type="molecule type" value="Genomic_DNA"/>
</dbReference>
<gene>
    <name evidence="4" type="ORF">UFOPK2656_01241</name>
    <name evidence="5" type="ORF">UFOPK3099_02475</name>
    <name evidence="6" type="ORF">UFOPK3267_01073</name>
    <name evidence="7" type="ORF">UFOPK3651_01374</name>
    <name evidence="8" type="ORF">UFOPK3931_02550</name>
    <name evidence="3" type="ORF">UFOPK4189_01315</name>
</gene>
<organism evidence="5">
    <name type="scientific">freshwater metagenome</name>
    <dbReference type="NCBI Taxonomy" id="449393"/>
    <lineage>
        <taxon>unclassified sequences</taxon>
        <taxon>metagenomes</taxon>
        <taxon>ecological metagenomes</taxon>
    </lineage>
</organism>
<dbReference type="EMBL" id="CAFBIY010000047">
    <property type="protein sequence ID" value="CAB4850086.1"/>
    <property type="molecule type" value="Genomic_DNA"/>
</dbReference>
<dbReference type="EMBL" id="CAFAAV010000248">
    <property type="protein sequence ID" value="CAB4834061.1"/>
    <property type="molecule type" value="Genomic_DNA"/>
</dbReference>
<name>A0A6J7AM89_9ZZZZ</name>
<evidence type="ECO:0000313" key="7">
    <source>
        <dbReference type="EMBL" id="CAB4929343.1"/>
    </source>
</evidence>
<keyword evidence="2" id="KW-1133">Transmembrane helix</keyword>
<evidence type="ECO:0000313" key="4">
    <source>
        <dbReference type="EMBL" id="CAB4719809.1"/>
    </source>
</evidence>